<dbReference type="SMART" id="SM00449">
    <property type="entry name" value="SPRY"/>
    <property type="match status" value="1"/>
</dbReference>
<dbReference type="PANTHER" id="PTHR12864">
    <property type="entry name" value="RAN BINDING PROTEIN 9-RELATED"/>
    <property type="match status" value="1"/>
</dbReference>
<feature type="domain" description="B30.2/SPRY" evidence="2">
    <location>
        <begin position="123"/>
        <end position="313"/>
    </location>
</feature>
<keyword evidence="4" id="KW-1185">Reference proteome</keyword>
<dbReference type="Gene3D" id="2.60.120.920">
    <property type="match status" value="1"/>
</dbReference>
<dbReference type="PROSITE" id="PS50188">
    <property type="entry name" value="B302_SPRY"/>
    <property type="match status" value="1"/>
</dbReference>
<reference evidence="3 4" key="1">
    <citation type="submission" date="2024-10" db="EMBL/GenBank/DDBJ databases">
        <authorList>
            <person name="Kim D."/>
        </authorList>
    </citation>
    <scope>NUCLEOTIDE SEQUENCE [LARGE SCALE GENOMIC DNA]</scope>
    <source>
        <strain evidence="3">BH-2024</strain>
    </source>
</reference>
<dbReference type="InterPro" id="IPR001870">
    <property type="entry name" value="B30.2/SPRY"/>
</dbReference>
<evidence type="ECO:0000256" key="1">
    <source>
        <dbReference type="SAM" id="Coils"/>
    </source>
</evidence>
<dbReference type="Proteomes" id="UP001620626">
    <property type="component" value="Unassembled WGS sequence"/>
</dbReference>
<evidence type="ECO:0000259" key="2">
    <source>
        <dbReference type="PROSITE" id="PS50188"/>
    </source>
</evidence>
<protein>
    <recommendedName>
        <fullName evidence="2">B30.2/SPRY domain-containing protein</fullName>
    </recommendedName>
</protein>
<accession>A0ABD2M399</accession>
<comment type="caution">
    <text evidence="3">The sequence shown here is derived from an EMBL/GenBank/DDBJ whole genome shotgun (WGS) entry which is preliminary data.</text>
</comment>
<name>A0ABD2M399_9BILA</name>
<dbReference type="AlphaFoldDB" id="A0ABD2M399"/>
<dbReference type="EMBL" id="JBICBT010000204">
    <property type="protein sequence ID" value="KAL3120909.1"/>
    <property type="molecule type" value="Genomic_DNA"/>
</dbReference>
<sequence>MSFIRGIQQSAVFTSDPATFPNLTHCEELRLLKARIEQLEQLQRMESASVASSEVFEQNGNDEIYDTMCSENGEEQNQGDAQPSASDQQQLKEFRQNFGKMQMELRETIEKLVAKVGELEKQQQRQKNNAGGFTKVTVAMQQNCWDGIVCPNELEIIGAKRLMVQYKGNRLRGSRSMFTKRCILSTNSSISYVEVKIITMKICAMIGLASKEMPLYGRVGTYPNSYGHRSDGLFWVNGSCQIGSQSAKFGIGDVVGCGIILATREIFFTKNGHRLDSADFVALFPSEDGPLFACVTLHDSEDKIEANFGPDFKFNLNTL</sequence>
<organism evidence="3 4">
    <name type="scientific">Heterodera trifolii</name>
    <dbReference type="NCBI Taxonomy" id="157864"/>
    <lineage>
        <taxon>Eukaryota</taxon>
        <taxon>Metazoa</taxon>
        <taxon>Ecdysozoa</taxon>
        <taxon>Nematoda</taxon>
        <taxon>Chromadorea</taxon>
        <taxon>Rhabditida</taxon>
        <taxon>Tylenchina</taxon>
        <taxon>Tylenchomorpha</taxon>
        <taxon>Tylenchoidea</taxon>
        <taxon>Heteroderidae</taxon>
        <taxon>Heteroderinae</taxon>
        <taxon>Heterodera</taxon>
    </lineage>
</organism>
<evidence type="ECO:0000313" key="4">
    <source>
        <dbReference type="Proteomes" id="UP001620626"/>
    </source>
</evidence>
<dbReference type="InterPro" id="IPR013320">
    <property type="entry name" value="ConA-like_dom_sf"/>
</dbReference>
<dbReference type="InterPro" id="IPR044736">
    <property type="entry name" value="Gid1/RanBPM/SPLA_SPRY"/>
</dbReference>
<gene>
    <name evidence="3" type="ORF">niasHT_004540</name>
</gene>
<feature type="coiled-coil region" evidence="1">
    <location>
        <begin position="102"/>
        <end position="129"/>
    </location>
</feature>
<evidence type="ECO:0000313" key="3">
    <source>
        <dbReference type="EMBL" id="KAL3120909.1"/>
    </source>
</evidence>
<dbReference type="InterPro" id="IPR043136">
    <property type="entry name" value="B30.2/SPRY_sf"/>
</dbReference>
<dbReference type="InterPro" id="IPR050618">
    <property type="entry name" value="Ubq-SigPath_Reg"/>
</dbReference>
<keyword evidence="1" id="KW-0175">Coiled coil</keyword>
<dbReference type="SUPFAM" id="SSF49899">
    <property type="entry name" value="Concanavalin A-like lectins/glucanases"/>
    <property type="match status" value="1"/>
</dbReference>
<dbReference type="CDD" id="cd12885">
    <property type="entry name" value="SPRY_RanBP_like"/>
    <property type="match status" value="1"/>
</dbReference>
<dbReference type="InterPro" id="IPR003877">
    <property type="entry name" value="SPRY_dom"/>
</dbReference>
<dbReference type="Pfam" id="PF00622">
    <property type="entry name" value="SPRY"/>
    <property type="match status" value="1"/>
</dbReference>
<proteinExistence type="predicted"/>